<dbReference type="AlphaFoldDB" id="A0A1C4B7E0"/>
<accession>A0A1C4B7E0</accession>
<sequence length="129" mass="14140">MKTKKPPRIKYWLIILIGYVAIFLIGFFIPVAYNTLTHRDNQVATTTSSSSSSQESKQKSESVTTKKATTSAKTAKSHSKKATSKVQVEAGQTGYALATKYGLSVDELQELNPNVDLNNLSEGETLKIK</sequence>
<dbReference type="OrthoDB" id="2149800at2"/>
<evidence type="ECO:0000256" key="2">
    <source>
        <dbReference type="SAM" id="Phobius"/>
    </source>
</evidence>
<dbReference type="RefSeq" id="WP_092463070.1">
    <property type="nucleotide sequence ID" value="NZ_BJEE01000008.1"/>
</dbReference>
<gene>
    <name evidence="4" type="ORF">GA0061074_10924</name>
</gene>
<evidence type="ECO:0000259" key="3">
    <source>
        <dbReference type="PROSITE" id="PS51782"/>
    </source>
</evidence>
<keyword evidence="2" id="KW-0472">Membrane</keyword>
<feature type="transmembrane region" description="Helical" evidence="2">
    <location>
        <begin position="12"/>
        <end position="33"/>
    </location>
</feature>
<dbReference type="InterPro" id="IPR036779">
    <property type="entry name" value="LysM_dom_sf"/>
</dbReference>
<keyword evidence="2" id="KW-1133">Transmembrane helix</keyword>
<dbReference type="SUPFAM" id="SSF54106">
    <property type="entry name" value="LysM domain"/>
    <property type="match status" value="1"/>
</dbReference>
<evidence type="ECO:0000256" key="1">
    <source>
        <dbReference type="SAM" id="MobiDB-lite"/>
    </source>
</evidence>
<dbReference type="Pfam" id="PF01476">
    <property type="entry name" value="LysM"/>
    <property type="match status" value="1"/>
</dbReference>
<dbReference type="Gene3D" id="3.10.350.10">
    <property type="entry name" value="LysM domain"/>
    <property type="match status" value="1"/>
</dbReference>
<dbReference type="InterPro" id="IPR018392">
    <property type="entry name" value="LysM"/>
</dbReference>
<feature type="domain" description="LysM" evidence="3">
    <location>
        <begin position="84"/>
        <end position="128"/>
    </location>
</feature>
<keyword evidence="2" id="KW-0812">Transmembrane</keyword>
<feature type="region of interest" description="Disordered" evidence="1">
    <location>
        <begin position="42"/>
        <end position="88"/>
    </location>
</feature>
<protein>
    <submittedName>
        <fullName evidence="4">LysM domain-containing protein</fullName>
    </submittedName>
</protein>
<dbReference type="STRING" id="1505725.GA0061074_10924"/>
<name>A0A1C4B7E0_9LACO</name>
<dbReference type="SMART" id="SM00257">
    <property type="entry name" value="LysM"/>
    <property type="match status" value="1"/>
</dbReference>
<keyword evidence="5" id="KW-1185">Reference proteome</keyword>
<reference evidence="5" key="1">
    <citation type="submission" date="2016-08" db="EMBL/GenBank/DDBJ databases">
        <authorList>
            <person name="Varghese N."/>
            <person name="Submissions Spin"/>
        </authorList>
    </citation>
    <scope>NUCLEOTIDE SEQUENCE [LARGE SCALE GENOMIC DNA]</scope>
    <source>
        <strain evidence="5">R-53094</strain>
    </source>
</reference>
<organism evidence="4 5">
    <name type="scientific">Weissella bombi</name>
    <dbReference type="NCBI Taxonomy" id="1505725"/>
    <lineage>
        <taxon>Bacteria</taxon>
        <taxon>Bacillati</taxon>
        <taxon>Bacillota</taxon>
        <taxon>Bacilli</taxon>
        <taxon>Lactobacillales</taxon>
        <taxon>Lactobacillaceae</taxon>
        <taxon>Weissella</taxon>
    </lineage>
</organism>
<proteinExistence type="predicted"/>
<dbReference type="CDD" id="cd00118">
    <property type="entry name" value="LysM"/>
    <property type="match status" value="1"/>
</dbReference>
<dbReference type="Proteomes" id="UP000199268">
    <property type="component" value="Unassembled WGS sequence"/>
</dbReference>
<dbReference type="PROSITE" id="PS51782">
    <property type="entry name" value="LYSM"/>
    <property type="match status" value="1"/>
</dbReference>
<evidence type="ECO:0000313" key="5">
    <source>
        <dbReference type="Proteomes" id="UP000199268"/>
    </source>
</evidence>
<evidence type="ECO:0000313" key="4">
    <source>
        <dbReference type="EMBL" id="SCC02811.1"/>
    </source>
</evidence>
<feature type="compositionally biased region" description="Low complexity" evidence="1">
    <location>
        <begin position="48"/>
        <end position="74"/>
    </location>
</feature>
<dbReference type="EMBL" id="FMAO01000009">
    <property type="protein sequence ID" value="SCC02811.1"/>
    <property type="molecule type" value="Genomic_DNA"/>
</dbReference>